<evidence type="ECO:0000313" key="9">
    <source>
        <dbReference type="EMBL" id="KAK8871496.1"/>
    </source>
</evidence>
<dbReference type="PROSITE" id="PS50235">
    <property type="entry name" value="USP_3"/>
    <property type="match status" value="1"/>
</dbReference>
<evidence type="ECO:0000259" key="8">
    <source>
        <dbReference type="PROSITE" id="PS50235"/>
    </source>
</evidence>
<keyword evidence="4" id="KW-0645">Protease</keyword>
<proteinExistence type="inferred from homology"/>
<keyword evidence="6" id="KW-0378">Hydrolase</keyword>
<dbReference type="InterPro" id="IPR050164">
    <property type="entry name" value="Peptidase_C19"/>
</dbReference>
<keyword evidence="10" id="KW-1185">Reference proteome</keyword>
<dbReference type="Gene3D" id="3.90.70.10">
    <property type="entry name" value="Cysteine proteinases"/>
    <property type="match status" value="1"/>
</dbReference>
<dbReference type="EC" id="3.4.19.12" evidence="3"/>
<organism evidence="9 10">
    <name type="scientific">Tritrichomonas musculus</name>
    <dbReference type="NCBI Taxonomy" id="1915356"/>
    <lineage>
        <taxon>Eukaryota</taxon>
        <taxon>Metamonada</taxon>
        <taxon>Parabasalia</taxon>
        <taxon>Tritrichomonadida</taxon>
        <taxon>Tritrichomonadidae</taxon>
        <taxon>Tritrichomonas</taxon>
    </lineage>
</organism>
<dbReference type="InterPro" id="IPR028889">
    <property type="entry name" value="USP"/>
</dbReference>
<gene>
    <name evidence="9" type="ORF">M9Y10_007225</name>
</gene>
<protein>
    <recommendedName>
        <fullName evidence="3">ubiquitinyl hydrolase 1</fullName>
        <ecNumber evidence="3">3.4.19.12</ecNumber>
    </recommendedName>
</protein>
<reference evidence="9 10" key="1">
    <citation type="submission" date="2024-04" db="EMBL/GenBank/DDBJ databases">
        <title>Tritrichomonas musculus Genome.</title>
        <authorList>
            <person name="Alves-Ferreira E."/>
            <person name="Grigg M."/>
            <person name="Lorenzi H."/>
            <person name="Galac M."/>
        </authorList>
    </citation>
    <scope>NUCLEOTIDE SEQUENCE [LARGE SCALE GENOMIC DNA]</scope>
    <source>
        <strain evidence="9 10">EAF2021</strain>
    </source>
</reference>
<sequence>MKFRFLAKNNISVCSEKKFYYILNQYSNKIISYSNKLCLYNFFGIPENSILSFDGSWAHNRKSHQCFGAVINQLSGKIIGWRALSDKDASPQSLEGHVFESMKHIYQDPLVIAHVQDGDLVTINMVKSWKKSLRIYFDANHIKGKFSRILNKFNQKANNCLNPLKKELLYFFKKLLYSKNLTIEQKKYQWENSINHFTGKHGLCIHSYEDQTSCPDPITIEKLENHSNDLNEIEYCSAPPSEADLPEALIDPNECPNLVNYLRCFINYTMSLFDYVAPLYNTQANEALNSTKSKFAGKNNKWDSNFELRMAINVLQKNNPYIYYYDLINELSLTKLNEHSKSILEKYIKISKRNKKKSIDLEYVSMKNKKRFLLKNKKYKKSVYDHTTKIKELKKTDKEVENILKSFRPIKIEINDLKKKPKQSNKPRKLCKKISNKNFTCEKKDDENNEILNDDYDKNEFDLNNSYSEYDNDNEYDYDNDYDYDYEYDYDYDYVSSDESDEEESYTNNLFLLYTKPIAEINAGIENFGTTCFISAALQTLFQIPVLEDILKNPTENCSELAKLLKKLYYQVKQLDTSCIPREFYKLYKSTYHLKKKPGDALYIFNNLLTILEKKFIYDDLIYSCSIHQKTECINGHFFIYNEPSIFLEVYLNENICNDIQEYIIQMFSTQKLSEEYCPIERETVQCKISYIISYLPFVLFIHMNRYWFSKDSQDAERIENNLDIKQNINIEDTNYMFKCALLHLGSRDEGHYIVICKYNNDFYMYNDAIVEKIENFRFENFNQNYDLIMYIKQTESMNNE</sequence>
<comment type="catalytic activity">
    <reaction evidence="1">
        <text>Thiol-dependent hydrolysis of ester, thioester, amide, peptide and isopeptide bonds formed by the C-terminal Gly of ubiquitin (a 76-residue protein attached to proteins as an intracellular targeting signal).</text>
        <dbReference type="EC" id="3.4.19.12"/>
    </reaction>
</comment>
<evidence type="ECO:0000256" key="2">
    <source>
        <dbReference type="ARBA" id="ARBA00009085"/>
    </source>
</evidence>
<evidence type="ECO:0000256" key="1">
    <source>
        <dbReference type="ARBA" id="ARBA00000707"/>
    </source>
</evidence>
<dbReference type="PANTHER" id="PTHR24006:SF888">
    <property type="entry name" value="UBIQUITIN CARBOXYL-TERMINAL HYDROLASE 30"/>
    <property type="match status" value="1"/>
</dbReference>
<keyword evidence="5" id="KW-0833">Ubl conjugation pathway</keyword>
<feature type="domain" description="USP" evidence="8">
    <location>
        <begin position="523"/>
        <end position="794"/>
    </location>
</feature>
<comment type="similarity">
    <text evidence="2">Belongs to the peptidase C19 family.</text>
</comment>
<dbReference type="SUPFAM" id="SSF54001">
    <property type="entry name" value="Cysteine proteinases"/>
    <property type="match status" value="1"/>
</dbReference>
<dbReference type="Proteomes" id="UP001470230">
    <property type="component" value="Unassembled WGS sequence"/>
</dbReference>
<evidence type="ECO:0000256" key="4">
    <source>
        <dbReference type="ARBA" id="ARBA00022670"/>
    </source>
</evidence>
<evidence type="ECO:0000256" key="6">
    <source>
        <dbReference type="ARBA" id="ARBA00022801"/>
    </source>
</evidence>
<evidence type="ECO:0000256" key="5">
    <source>
        <dbReference type="ARBA" id="ARBA00022786"/>
    </source>
</evidence>
<name>A0ABR2J1Q7_9EUKA</name>
<evidence type="ECO:0000313" key="10">
    <source>
        <dbReference type="Proteomes" id="UP001470230"/>
    </source>
</evidence>
<dbReference type="Pfam" id="PF00443">
    <property type="entry name" value="UCH"/>
    <property type="match status" value="1"/>
</dbReference>
<keyword evidence="7" id="KW-0788">Thiol protease</keyword>
<comment type="caution">
    <text evidence="9">The sequence shown here is derived from an EMBL/GenBank/DDBJ whole genome shotgun (WGS) entry which is preliminary data.</text>
</comment>
<dbReference type="PANTHER" id="PTHR24006">
    <property type="entry name" value="UBIQUITIN CARBOXYL-TERMINAL HYDROLASE"/>
    <property type="match status" value="1"/>
</dbReference>
<accession>A0ABR2J1Q7</accession>
<dbReference type="EMBL" id="JAPFFF010000013">
    <property type="protein sequence ID" value="KAK8871496.1"/>
    <property type="molecule type" value="Genomic_DNA"/>
</dbReference>
<dbReference type="InterPro" id="IPR001394">
    <property type="entry name" value="Peptidase_C19_UCH"/>
</dbReference>
<dbReference type="InterPro" id="IPR038765">
    <property type="entry name" value="Papain-like_cys_pep_sf"/>
</dbReference>
<evidence type="ECO:0000256" key="7">
    <source>
        <dbReference type="ARBA" id="ARBA00022807"/>
    </source>
</evidence>
<evidence type="ECO:0000256" key="3">
    <source>
        <dbReference type="ARBA" id="ARBA00012759"/>
    </source>
</evidence>